<evidence type="ECO:0000313" key="2">
    <source>
        <dbReference type="Proteomes" id="UP000623107"/>
    </source>
</evidence>
<protein>
    <submittedName>
        <fullName evidence="1">Uncharacterized protein</fullName>
    </submittedName>
</protein>
<keyword evidence="2" id="KW-1185">Reference proteome</keyword>
<sequence>MTRLFLNPHAHKIERVKEMKWPRFFRKENKGVFQVTISQSDIKNSPDYLAISPDGRWKLDAVHAKTSSKYVLSHNSKCIFSYPQDSFGLLFEGVCLSNSGEFCFFYTDLAKRNKATDTSTLYLVSGDQVRCLTLSGFFRTCVISDDGKLCAITGTNVDHKRETALFSIENGKQIASFMTDEYKLQDIKKILPDRKKIILSDKDLGEFCFSFSGEIDDEKFYIDAELHRGNLDIVCARVDKILKFKPVITDTDLLEELLVCIDSAHPTQFSEEKWNKRTALGAKIAIFERLKRPNEAYQCAAELANLFPTAANKKKVVSLKKRLSSSPPQT</sequence>
<dbReference type="SUPFAM" id="SSF82171">
    <property type="entry name" value="DPP6 N-terminal domain-like"/>
    <property type="match status" value="1"/>
</dbReference>
<accession>A0ABR9Y2X9</accession>
<name>A0ABR9Y2X9_9PROT</name>
<dbReference type="Proteomes" id="UP000623107">
    <property type="component" value="Unassembled WGS sequence"/>
</dbReference>
<gene>
    <name evidence="1" type="ORF">HKD24_02875</name>
</gene>
<evidence type="ECO:0000313" key="1">
    <source>
        <dbReference type="EMBL" id="MBF0858155.1"/>
    </source>
</evidence>
<comment type="caution">
    <text evidence="1">The sequence shown here is derived from an EMBL/GenBank/DDBJ whole genome shotgun (WGS) entry which is preliminary data.</text>
</comment>
<organism evidence="1 2">
    <name type="scientific">Gluconobacter vitians</name>
    <dbReference type="NCBI Taxonomy" id="2728102"/>
    <lineage>
        <taxon>Bacteria</taxon>
        <taxon>Pseudomonadati</taxon>
        <taxon>Pseudomonadota</taxon>
        <taxon>Alphaproteobacteria</taxon>
        <taxon>Acetobacterales</taxon>
        <taxon>Acetobacteraceae</taxon>
        <taxon>Gluconobacter</taxon>
    </lineage>
</organism>
<dbReference type="RefSeq" id="WP_194258940.1">
    <property type="nucleotide sequence ID" value="NZ_JABCQG010000003.1"/>
</dbReference>
<reference evidence="2" key="1">
    <citation type="submission" date="2020-04" db="EMBL/GenBank/DDBJ databases">
        <title>Description of novel Gluconacetobacter.</title>
        <authorList>
            <person name="Sombolestani A."/>
        </authorList>
    </citation>
    <scope>NUCLEOTIDE SEQUENCE [LARGE SCALE GENOMIC DNA]</scope>
    <source>
        <strain evidence="2">LMG 31484</strain>
    </source>
</reference>
<reference evidence="1 2" key="2">
    <citation type="submission" date="2020-11" db="EMBL/GenBank/DDBJ databases">
        <title>Description of novel Gluconobacter species.</title>
        <authorList>
            <person name="Cleenwerck I."/>
            <person name="Cnockaert M."/>
            <person name="Borremans W."/>
            <person name="Wieme A.D."/>
            <person name="De Vuyst L."/>
            <person name="Vandamme P."/>
        </authorList>
    </citation>
    <scope>NUCLEOTIDE SEQUENCE [LARGE SCALE GENOMIC DNA]</scope>
    <source>
        <strain evidence="1 2">LMG 31484</strain>
    </source>
</reference>
<proteinExistence type="predicted"/>
<dbReference type="EMBL" id="JABCQG010000003">
    <property type="protein sequence ID" value="MBF0858155.1"/>
    <property type="molecule type" value="Genomic_DNA"/>
</dbReference>